<sequence length="66" mass="7237">MVSFDLVSFDEAGGRTASSGRRASSEESVTHNVYQTPTPPHAHERPDVAYGTDRRDAAPTAAHRRR</sequence>
<organism evidence="2 3">
    <name type="scientific">Nonomuraea antimicrobica</name>
    <dbReference type="NCBI Taxonomy" id="561173"/>
    <lineage>
        <taxon>Bacteria</taxon>
        <taxon>Bacillati</taxon>
        <taxon>Actinomycetota</taxon>
        <taxon>Actinomycetes</taxon>
        <taxon>Streptosporangiales</taxon>
        <taxon>Streptosporangiaceae</taxon>
        <taxon>Nonomuraea</taxon>
    </lineage>
</organism>
<reference evidence="3" key="1">
    <citation type="journal article" date="2019" name="Int. J. Syst. Evol. Microbiol.">
        <title>The Global Catalogue of Microorganisms (GCM) 10K type strain sequencing project: providing services to taxonomists for standard genome sequencing and annotation.</title>
        <authorList>
            <consortium name="The Broad Institute Genomics Platform"/>
            <consortium name="The Broad Institute Genome Sequencing Center for Infectious Disease"/>
            <person name="Wu L."/>
            <person name="Ma J."/>
        </authorList>
    </citation>
    <scope>NUCLEOTIDE SEQUENCE [LARGE SCALE GENOMIC DNA]</scope>
    <source>
        <strain evidence="3">JCM 16904</strain>
    </source>
</reference>
<gene>
    <name evidence="2" type="ORF">GCM10022224_079970</name>
</gene>
<evidence type="ECO:0000256" key="1">
    <source>
        <dbReference type="SAM" id="MobiDB-lite"/>
    </source>
</evidence>
<feature type="region of interest" description="Disordered" evidence="1">
    <location>
        <begin position="1"/>
        <end position="66"/>
    </location>
</feature>
<evidence type="ECO:0000313" key="2">
    <source>
        <dbReference type="EMBL" id="GAA3702159.1"/>
    </source>
</evidence>
<proteinExistence type="predicted"/>
<accession>A0ABP7DBG5</accession>
<feature type="compositionally biased region" description="Basic and acidic residues" evidence="1">
    <location>
        <begin position="41"/>
        <end position="57"/>
    </location>
</feature>
<dbReference type="Proteomes" id="UP001500902">
    <property type="component" value="Unassembled WGS sequence"/>
</dbReference>
<keyword evidence="3" id="KW-1185">Reference proteome</keyword>
<dbReference type="EMBL" id="BAAAZP010000166">
    <property type="protein sequence ID" value="GAA3702159.1"/>
    <property type="molecule type" value="Genomic_DNA"/>
</dbReference>
<name>A0ABP7DBG5_9ACTN</name>
<protein>
    <submittedName>
        <fullName evidence="2">Uncharacterized protein</fullName>
    </submittedName>
</protein>
<comment type="caution">
    <text evidence="2">The sequence shown here is derived from an EMBL/GenBank/DDBJ whole genome shotgun (WGS) entry which is preliminary data.</text>
</comment>
<evidence type="ECO:0000313" key="3">
    <source>
        <dbReference type="Proteomes" id="UP001500902"/>
    </source>
</evidence>